<feature type="domain" description="Ribosomal RNA methyltransferase FtsJ" evidence="1">
    <location>
        <begin position="144"/>
        <end position="291"/>
    </location>
</feature>
<dbReference type="AlphaFoldDB" id="A0A150WI40"/>
<dbReference type="GO" id="GO:0032259">
    <property type="term" value="P:methylation"/>
    <property type="evidence" value="ECO:0007669"/>
    <property type="project" value="UniProtKB-KW"/>
</dbReference>
<comment type="caution">
    <text evidence="2">The sequence shown here is derived from an EMBL/GenBank/DDBJ whole genome shotgun (WGS) entry which is preliminary data.</text>
</comment>
<name>A0A150WI40_BDEBC</name>
<dbReference type="Pfam" id="PF01728">
    <property type="entry name" value="FtsJ"/>
    <property type="match status" value="1"/>
</dbReference>
<dbReference type="SUPFAM" id="SSF53335">
    <property type="entry name" value="S-adenosyl-L-methionine-dependent methyltransferases"/>
    <property type="match status" value="1"/>
</dbReference>
<dbReference type="GO" id="GO:0008168">
    <property type="term" value="F:methyltransferase activity"/>
    <property type="evidence" value="ECO:0007669"/>
    <property type="project" value="UniProtKB-KW"/>
</dbReference>
<reference evidence="2 3" key="1">
    <citation type="submission" date="2016-03" db="EMBL/GenBank/DDBJ databases">
        <authorList>
            <person name="Ploux O."/>
        </authorList>
    </citation>
    <scope>NUCLEOTIDE SEQUENCE [LARGE SCALE GENOMIC DNA]</scope>
    <source>
        <strain evidence="2 3">BER2</strain>
    </source>
</reference>
<evidence type="ECO:0000313" key="3">
    <source>
        <dbReference type="Proteomes" id="UP000075391"/>
    </source>
</evidence>
<dbReference type="Proteomes" id="UP000075391">
    <property type="component" value="Unassembled WGS sequence"/>
</dbReference>
<evidence type="ECO:0000313" key="2">
    <source>
        <dbReference type="EMBL" id="KYG63352.1"/>
    </source>
</evidence>
<dbReference type="Gene3D" id="3.40.50.150">
    <property type="entry name" value="Vaccinia Virus protein VP39"/>
    <property type="match status" value="1"/>
</dbReference>
<gene>
    <name evidence="2" type="ORF">AZI85_04785</name>
</gene>
<dbReference type="InterPro" id="IPR029063">
    <property type="entry name" value="SAM-dependent_MTases_sf"/>
</dbReference>
<dbReference type="PANTHER" id="PTHR37524:SF2">
    <property type="entry name" value="RIBOSOMAL RNA METHYLTRANSFERASE FTSJ DOMAIN-CONTAINING PROTEIN"/>
    <property type="match status" value="1"/>
</dbReference>
<dbReference type="PANTHER" id="PTHR37524">
    <property type="entry name" value="RIBOSOMAL RNA LARGE SUBUNIT METHYLTRANSFERASE M"/>
    <property type="match status" value="1"/>
</dbReference>
<dbReference type="OrthoDB" id="5289361at2"/>
<organism evidence="2 3">
    <name type="scientific">Bdellovibrio bacteriovorus</name>
    <dbReference type="NCBI Taxonomy" id="959"/>
    <lineage>
        <taxon>Bacteria</taxon>
        <taxon>Pseudomonadati</taxon>
        <taxon>Bdellovibrionota</taxon>
        <taxon>Bdellovibrionia</taxon>
        <taxon>Bdellovibrionales</taxon>
        <taxon>Pseudobdellovibrionaceae</taxon>
        <taxon>Bdellovibrio</taxon>
    </lineage>
</organism>
<keyword evidence="2" id="KW-0808">Transferase</keyword>
<proteinExistence type="predicted"/>
<protein>
    <submittedName>
        <fullName evidence="2">Methyltransferase</fullName>
    </submittedName>
</protein>
<dbReference type="RefSeq" id="WP_063243708.1">
    <property type="nucleotide sequence ID" value="NZ_LUKF01000014.1"/>
</dbReference>
<dbReference type="EMBL" id="LUKF01000014">
    <property type="protein sequence ID" value="KYG63352.1"/>
    <property type="molecule type" value="Genomic_DNA"/>
</dbReference>
<accession>A0A150WI40</accession>
<evidence type="ECO:0000259" key="1">
    <source>
        <dbReference type="Pfam" id="PF01728"/>
    </source>
</evidence>
<sequence length="299" mass="34063">MIAYLTTEQFLPELLEELKNVRSVHGSLVLTDGPLQHSVWAQNIWLNPEIISFESISQAAKALKGLGKLWVPYTFDNHRRAQLIQELLPKVKPRVVDFLGELPEDNLGAWTLIDKNTLLASSKTNSPFPLGEVQFNEDKKNPPSRAYLKLWELFTVYGIVPKEGQRVVDFGSCPGGWTWVLQQIGCEVVSIDRAPLEPHIAKLPRIHFMKTNAFTVKPEDIGAIDWFFSDIICYPEKLLELVQMWQSSGLCSNFVCTIKFQGKTDFATLKKFQSLENARVQHLHHNKHEVTVWIKTSSP</sequence>
<dbReference type="InterPro" id="IPR002877">
    <property type="entry name" value="RNA_MeTrfase_FtsJ_dom"/>
</dbReference>
<keyword evidence="2" id="KW-0489">Methyltransferase</keyword>